<gene>
    <name evidence="2" type="ORF">EYQ16_02100</name>
</gene>
<proteinExistence type="predicted"/>
<dbReference type="Proteomes" id="UP000589516">
    <property type="component" value="Unassembled WGS sequence"/>
</dbReference>
<protein>
    <recommendedName>
        <fullName evidence="4">YitT family protein</fullName>
    </recommendedName>
</protein>
<feature type="transmembrane region" description="Helical" evidence="1">
    <location>
        <begin position="75"/>
        <end position="94"/>
    </location>
</feature>
<sequence>MSLKTIFNLVRPAHKVPRTIWSSDTPLTLKPKPITLFFLVTGLWIFGTGEAIIIASGIGVSPWTVLAQGIGKQTGFSVGEATFVVSILVLFMWVPLRETPGIGTILNAILIAMAIDVMVPFLPEPTETGPRLIQSIIGVIVVGVGSGFYLTANLGPGPRDGWMTGIQRRTDWPIGRVRISIEILVLSLGIVLGGTFGIGTIIFAIGIGPVVAMSLGVVGRVSLAGRQSHL</sequence>
<name>A0A7C7ZEP0_9ARCH</name>
<feature type="transmembrane region" description="Helical" evidence="1">
    <location>
        <begin position="133"/>
        <end position="156"/>
    </location>
</feature>
<reference evidence="3" key="1">
    <citation type="journal article" date="2019" name="bioRxiv">
        <title>Genome diversification in globally distributed novel marine Proteobacteria is linked to environmental adaptation.</title>
        <authorList>
            <person name="Zhou Z."/>
            <person name="Tran P.Q."/>
            <person name="Kieft K."/>
            <person name="Anantharaman K."/>
        </authorList>
    </citation>
    <scope>NUCLEOTIDE SEQUENCE [LARGE SCALE GENOMIC DNA]</scope>
</reference>
<evidence type="ECO:0000256" key="1">
    <source>
        <dbReference type="SAM" id="Phobius"/>
    </source>
</evidence>
<feature type="transmembrane region" description="Helical" evidence="1">
    <location>
        <begin position="36"/>
        <end position="63"/>
    </location>
</feature>
<comment type="caution">
    <text evidence="2">The sequence shown here is derived from an EMBL/GenBank/DDBJ whole genome shotgun (WGS) entry which is preliminary data.</text>
</comment>
<dbReference type="Pfam" id="PF19700">
    <property type="entry name" value="DUF6198"/>
    <property type="match status" value="1"/>
</dbReference>
<accession>A0A7C7ZEP0</accession>
<evidence type="ECO:0008006" key="4">
    <source>
        <dbReference type="Google" id="ProtNLM"/>
    </source>
</evidence>
<feature type="transmembrane region" description="Helical" evidence="1">
    <location>
        <begin position="101"/>
        <end position="121"/>
    </location>
</feature>
<evidence type="ECO:0000313" key="3">
    <source>
        <dbReference type="Proteomes" id="UP000589516"/>
    </source>
</evidence>
<dbReference type="EMBL" id="DUAV01000020">
    <property type="protein sequence ID" value="HIG63297.1"/>
    <property type="molecule type" value="Genomic_DNA"/>
</dbReference>
<keyword evidence="1" id="KW-0812">Transmembrane</keyword>
<feature type="transmembrane region" description="Helical" evidence="1">
    <location>
        <begin position="202"/>
        <end position="223"/>
    </location>
</feature>
<dbReference type="PANTHER" id="PTHR40078:SF1">
    <property type="entry name" value="INTEGRAL MEMBRANE PROTEIN"/>
    <property type="match status" value="1"/>
</dbReference>
<evidence type="ECO:0000313" key="2">
    <source>
        <dbReference type="EMBL" id="HIG63297.1"/>
    </source>
</evidence>
<dbReference type="AlphaFoldDB" id="A0A7C7ZEP0"/>
<dbReference type="PANTHER" id="PTHR40078">
    <property type="entry name" value="INTEGRAL MEMBRANE PROTEIN-RELATED"/>
    <property type="match status" value="1"/>
</dbReference>
<organism evidence="2 3">
    <name type="scientific">Marine Group III euryarchaeote</name>
    <dbReference type="NCBI Taxonomy" id="2173149"/>
    <lineage>
        <taxon>Archaea</taxon>
        <taxon>Methanobacteriati</taxon>
        <taxon>Thermoplasmatota</taxon>
        <taxon>Thermoplasmata</taxon>
        <taxon>Candidatus Thermoprofundales</taxon>
    </lineage>
</organism>
<dbReference type="InterPro" id="IPR038750">
    <property type="entry name" value="YczE/YyaS-like"/>
</dbReference>
<keyword evidence="1" id="KW-1133">Transmembrane helix</keyword>
<keyword evidence="1" id="KW-0472">Membrane</keyword>
<feature type="transmembrane region" description="Helical" evidence="1">
    <location>
        <begin position="177"/>
        <end position="196"/>
    </location>
</feature>